<dbReference type="EMBL" id="JAQSGK010000034">
    <property type="protein sequence ID" value="MEE6716423.1"/>
    <property type="molecule type" value="Genomic_DNA"/>
</dbReference>
<dbReference type="RefSeq" id="WP_331244086.1">
    <property type="nucleotide sequence ID" value="NZ_JAQSGJ010000034.1"/>
</dbReference>
<keyword evidence="2" id="KW-1185">Reference proteome</keyword>
<dbReference type="InterPro" id="IPR017946">
    <property type="entry name" value="PLC-like_Pdiesterase_TIM-brl"/>
</dbReference>
<evidence type="ECO:0000313" key="2">
    <source>
        <dbReference type="Proteomes" id="UP001330016"/>
    </source>
</evidence>
<evidence type="ECO:0000313" key="1">
    <source>
        <dbReference type="EMBL" id="MEE6716423.1"/>
    </source>
</evidence>
<sequence>MLLADALAIFRRQSHLQLLNCDLKDANLAGQVMDLAQRSGLADKIILTGTISALEQRRWPRHVWRNVETLLPEVNFDQSLNDHAMFTQMLKQAKKEGCQWLNLPFQLLHPVNLALLKDTDFHLSVWTARDVATTAVLLANGAANVTSLAAHAYCRTMEGGLSVEQAQMGH</sequence>
<protein>
    <submittedName>
        <fullName evidence="1">Uncharacterized protein</fullName>
    </submittedName>
</protein>
<accession>A0ABU7T1F5</accession>
<reference evidence="1 2" key="1">
    <citation type="submission" date="2023-02" db="EMBL/GenBank/DDBJ databases">
        <title>The predominant lactic acid bacteria and yeasts involved in the spontaneous fermentation of millet during the production of the traditional porridge Hausa koko in Ghana.</title>
        <authorList>
            <person name="Atter A."/>
            <person name="Diaz M."/>
        </authorList>
    </citation>
    <scope>NUCLEOTIDE SEQUENCE [LARGE SCALE GENOMIC DNA]</scope>
    <source>
        <strain evidence="1 2">FI11640</strain>
    </source>
</reference>
<comment type="caution">
    <text evidence="1">The sequence shown here is derived from an EMBL/GenBank/DDBJ whole genome shotgun (WGS) entry which is preliminary data.</text>
</comment>
<organism evidence="1 2">
    <name type="scientific">Schleiferilactobacillus harbinensis</name>
    <dbReference type="NCBI Taxonomy" id="304207"/>
    <lineage>
        <taxon>Bacteria</taxon>
        <taxon>Bacillati</taxon>
        <taxon>Bacillota</taxon>
        <taxon>Bacilli</taxon>
        <taxon>Lactobacillales</taxon>
        <taxon>Lactobacillaceae</taxon>
        <taxon>Schleiferilactobacillus</taxon>
    </lineage>
</organism>
<dbReference type="SUPFAM" id="SSF51695">
    <property type="entry name" value="PLC-like phosphodiesterases"/>
    <property type="match status" value="1"/>
</dbReference>
<gene>
    <name evidence="1" type="ORF">PS435_11190</name>
</gene>
<name>A0ABU7T1F5_9LACO</name>
<dbReference type="Gene3D" id="3.20.20.190">
    <property type="entry name" value="Phosphatidylinositol (PI) phosphodiesterase"/>
    <property type="match status" value="1"/>
</dbReference>
<dbReference type="Proteomes" id="UP001330016">
    <property type="component" value="Unassembled WGS sequence"/>
</dbReference>
<proteinExistence type="predicted"/>